<gene>
    <name evidence="1" type="ORF">T4B_486</name>
</gene>
<name>A0A0V1IXA3_TRIPS</name>
<protein>
    <submittedName>
        <fullName evidence="1">Uncharacterized protein</fullName>
    </submittedName>
</protein>
<proteinExistence type="predicted"/>
<organism evidence="1 2">
    <name type="scientific">Trichinella pseudospiralis</name>
    <name type="common">Parasitic roundworm</name>
    <dbReference type="NCBI Taxonomy" id="6337"/>
    <lineage>
        <taxon>Eukaryota</taxon>
        <taxon>Metazoa</taxon>
        <taxon>Ecdysozoa</taxon>
        <taxon>Nematoda</taxon>
        <taxon>Enoplea</taxon>
        <taxon>Dorylaimia</taxon>
        <taxon>Trichinellida</taxon>
        <taxon>Trichinellidae</taxon>
        <taxon>Trichinella</taxon>
    </lineage>
</organism>
<sequence>MKKQKIPLANKMKAQQKYWISKIFFTETAGVDIRPSRLVSILRQFRSDSDYPHSLHSDTEHRNDCLRCNRIVSHLLHKYRNPTVVGKSALNQRLLVVLKFIQINLPGSGQQTAFTRRAFLWHTYVGGQKILLLQKNNVSLATRGVDHGHNSENGTNCFASNQNEIPRQLCSQSAFVTKLLPFPPRPEYTKLTHFAFSLEKYQRSRCALPVPTAFFSKHRIPTISMIGLSCPSTSQRTTYGCFVIFPHVAVIFFRAGIT</sequence>
<evidence type="ECO:0000313" key="2">
    <source>
        <dbReference type="Proteomes" id="UP000054805"/>
    </source>
</evidence>
<dbReference type="EMBL" id="JYDS01000072">
    <property type="protein sequence ID" value="KRZ27339.1"/>
    <property type="molecule type" value="Genomic_DNA"/>
</dbReference>
<evidence type="ECO:0000313" key="1">
    <source>
        <dbReference type="EMBL" id="KRZ27339.1"/>
    </source>
</evidence>
<dbReference type="AlphaFoldDB" id="A0A0V1IXA3"/>
<accession>A0A0V1IXA3</accession>
<keyword evidence="2" id="KW-1185">Reference proteome</keyword>
<dbReference type="Proteomes" id="UP000054805">
    <property type="component" value="Unassembled WGS sequence"/>
</dbReference>
<reference evidence="1 2" key="1">
    <citation type="submission" date="2015-01" db="EMBL/GenBank/DDBJ databases">
        <title>Evolution of Trichinella species and genotypes.</title>
        <authorList>
            <person name="Korhonen P.K."/>
            <person name="Edoardo P."/>
            <person name="Giuseppe L.R."/>
            <person name="Gasser R.B."/>
        </authorList>
    </citation>
    <scope>NUCLEOTIDE SEQUENCE [LARGE SCALE GENOMIC DNA]</scope>
    <source>
        <strain evidence="1">ISS588</strain>
    </source>
</reference>
<comment type="caution">
    <text evidence="1">The sequence shown here is derived from an EMBL/GenBank/DDBJ whole genome shotgun (WGS) entry which is preliminary data.</text>
</comment>